<dbReference type="CDD" id="cd01392">
    <property type="entry name" value="HTH_LacI"/>
    <property type="match status" value="1"/>
</dbReference>
<keyword evidence="1" id="KW-0805">Transcription regulation</keyword>
<dbReference type="PROSITE" id="PS00356">
    <property type="entry name" value="HTH_LACI_1"/>
    <property type="match status" value="1"/>
</dbReference>
<dbReference type="CDD" id="cd06267">
    <property type="entry name" value="PBP1_LacI_sugar_binding-like"/>
    <property type="match status" value="1"/>
</dbReference>
<feature type="domain" description="HTH lacI-type" evidence="4">
    <location>
        <begin position="10"/>
        <end position="64"/>
    </location>
</feature>
<organism evidence="5 6">
    <name type="scientific">Enterocloster hominis</name>
    <name type="common">ex Hitch et al. 2024</name>
    <dbReference type="NCBI Taxonomy" id="1917870"/>
    <lineage>
        <taxon>Bacteria</taxon>
        <taxon>Bacillati</taxon>
        <taxon>Bacillota</taxon>
        <taxon>Clostridia</taxon>
        <taxon>Lachnospirales</taxon>
        <taxon>Lachnospiraceae</taxon>
        <taxon>Enterocloster</taxon>
    </lineage>
</organism>
<protein>
    <submittedName>
        <fullName evidence="5">LacI family DNA-binding transcriptional regulator</fullName>
    </submittedName>
</protein>
<evidence type="ECO:0000256" key="2">
    <source>
        <dbReference type="ARBA" id="ARBA00023125"/>
    </source>
</evidence>
<dbReference type="InterPro" id="IPR000843">
    <property type="entry name" value="HTH_LacI"/>
</dbReference>
<accession>A0ABV1D2I9</accession>
<dbReference type="PROSITE" id="PS50932">
    <property type="entry name" value="HTH_LACI_2"/>
    <property type="match status" value="1"/>
</dbReference>
<evidence type="ECO:0000313" key="5">
    <source>
        <dbReference type="EMBL" id="MEQ2424612.1"/>
    </source>
</evidence>
<dbReference type="GO" id="GO:0003677">
    <property type="term" value="F:DNA binding"/>
    <property type="evidence" value="ECO:0007669"/>
    <property type="project" value="UniProtKB-KW"/>
</dbReference>
<keyword evidence="2 5" id="KW-0238">DNA-binding</keyword>
<dbReference type="SUPFAM" id="SSF53822">
    <property type="entry name" value="Periplasmic binding protein-like I"/>
    <property type="match status" value="1"/>
</dbReference>
<evidence type="ECO:0000256" key="1">
    <source>
        <dbReference type="ARBA" id="ARBA00023015"/>
    </source>
</evidence>
<dbReference type="Gene3D" id="1.10.260.40">
    <property type="entry name" value="lambda repressor-like DNA-binding domains"/>
    <property type="match status" value="1"/>
</dbReference>
<dbReference type="EMBL" id="JBBMFM010000015">
    <property type="protein sequence ID" value="MEQ2424612.1"/>
    <property type="molecule type" value="Genomic_DNA"/>
</dbReference>
<dbReference type="Proteomes" id="UP001454086">
    <property type="component" value="Unassembled WGS sequence"/>
</dbReference>
<dbReference type="InterPro" id="IPR046335">
    <property type="entry name" value="LacI/GalR-like_sensor"/>
</dbReference>
<dbReference type="InterPro" id="IPR028082">
    <property type="entry name" value="Peripla_BP_I"/>
</dbReference>
<keyword evidence="6" id="KW-1185">Reference proteome</keyword>
<evidence type="ECO:0000259" key="4">
    <source>
        <dbReference type="PROSITE" id="PS50932"/>
    </source>
</evidence>
<dbReference type="Pfam" id="PF13377">
    <property type="entry name" value="Peripla_BP_3"/>
    <property type="match status" value="1"/>
</dbReference>
<dbReference type="Pfam" id="PF00356">
    <property type="entry name" value="LacI"/>
    <property type="match status" value="1"/>
</dbReference>
<dbReference type="PANTHER" id="PTHR30146">
    <property type="entry name" value="LACI-RELATED TRANSCRIPTIONAL REPRESSOR"/>
    <property type="match status" value="1"/>
</dbReference>
<dbReference type="InterPro" id="IPR010982">
    <property type="entry name" value="Lambda_DNA-bd_dom_sf"/>
</dbReference>
<dbReference type="PANTHER" id="PTHR30146:SF109">
    <property type="entry name" value="HTH-TYPE TRANSCRIPTIONAL REGULATOR GALS"/>
    <property type="match status" value="1"/>
</dbReference>
<keyword evidence="3" id="KW-0804">Transcription</keyword>
<dbReference type="SUPFAM" id="SSF47413">
    <property type="entry name" value="lambda repressor-like DNA-binding domains"/>
    <property type="match status" value="1"/>
</dbReference>
<sequence length="332" mass="37485">MGKKGAKVIATLKDIAKLADVSVCTVSRYLNSDIVIKKETEERIRQAIKELGYVPNVVAKSLKRNETTNVAVILPKIDNLYYAAMTAGIGEILGNHHYNLFIYEVNHLNLDEREVLQLMRENMVAGVIFIGLSYDMSFKDSIQILLDWNIPVVYMNRQIPYNGYPLIYPDFMKAGGLAAEHLRGKGRKRTAFVYKNKSSEFIQSNINAYKDAYPESDELIMIDLDGDMDMDRCVDRLLEEKADSVFVLSELLTANLTKRLIQRGVRVPEDIAAIGFGYSLISEISTPELTCLDFGDKEMGRKGAELILSQIHKKKVEPVTVLPVRLVEREST</sequence>
<gene>
    <name evidence="5" type="ORF">WMQ36_06475</name>
</gene>
<dbReference type="Gene3D" id="3.40.50.2300">
    <property type="match status" value="2"/>
</dbReference>
<dbReference type="RefSeq" id="WP_349118020.1">
    <property type="nucleotide sequence ID" value="NZ_JBBMFM010000015.1"/>
</dbReference>
<name>A0ABV1D2I9_9FIRM</name>
<proteinExistence type="predicted"/>
<dbReference type="SMART" id="SM00354">
    <property type="entry name" value="HTH_LACI"/>
    <property type="match status" value="1"/>
</dbReference>
<comment type="caution">
    <text evidence="5">The sequence shown here is derived from an EMBL/GenBank/DDBJ whole genome shotgun (WGS) entry which is preliminary data.</text>
</comment>
<reference evidence="5 6" key="1">
    <citation type="submission" date="2024-03" db="EMBL/GenBank/DDBJ databases">
        <title>Human intestinal bacterial collection.</title>
        <authorList>
            <person name="Pauvert C."/>
            <person name="Hitch T.C.A."/>
            <person name="Clavel T."/>
        </authorList>
    </citation>
    <scope>NUCLEOTIDE SEQUENCE [LARGE SCALE GENOMIC DNA]</scope>
    <source>
        <strain evidence="5 6">CLA-SR-H021</strain>
    </source>
</reference>
<evidence type="ECO:0000256" key="3">
    <source>
        <dbReference type="ARBA" id="ARBA00023163"/>
    </source>
</evidence>
<evidence type="ECO:0000313" key="6">
    <source>
        <dbReference type="Proteomes" id="UP001454086"/>
    </source>
</evidence>